<evidence type="ECO:0008006" key="4">
    <source>
        <dbReference type="Google" id="ProtNLM"/>
    </source>
</evidence>
<dbReference type="EMBL" id="JAVREL010000034">
    <property type="protein sequence ID" value="MDT0347563.1"/>
    <property type="molecule type" value="Genomic_DNA"/>
</dbReference>
<keyword evidence="3" id="KW-1185">Reference proteome</keyword>
<protein>
    <recommendedName>
        <fullName evidence="4">DNA-binding protein</fullName>
    </recommendedName>
</protein>
<dbReference type="Proteomes" id="UP001183246">
    <property type="component" value="Unassembled WGS sequence"/>
</dbReference>
<proteinExistence type="predicted"/>
<comment type="caution">
    <text evidence="2">The sequence shown here is derived from an EMBL/GenBank/DDBJ whole genome shotgun (WGS) entry which is preliminary data.</text>
</comment>
<name>A0ABU2N217_9ACTN</name>
<gene>
    <name evidence="2" type="ORF">RM590_34090</name>
</gene>
<evidence type="ECO:0000313" key="3">
    <source>
        <dbReference type="Proteomes" id="UP001183246"/>
    </source>
</evidence>
<accession>A0ABU2N217</accession>
<evidence type="ECO:0000256" key="1">
    <source>
        <dbReference type="SAM" id="MobiDB-lite"/>
    </source>
</evidence>
<evidence type="ECO:0000313" key="2">
    <source>
        <dbReference type="EMBL" id="MDT0347563.1"/>
    </source>
</evidence>
<dbReference type="RefSeq" id="WP_311708690.1">
    <property type="nucleotide sequence ID" value="NZ_JAVREL010000034.1"/>
</dbReference>
<feature type="region of interest" description="Disordered" evidence="1">
    <location>
        <begin position="201"/>
        <end position="221"/>
    </location>
</feature>
<reference evidence="3" key="1">
    <citation type="submission" date="2023-07" db="EMBL/GenBank/DDBJ databases">
        <title>30 novel species of actinomycetes from the DSMZ collection.</title>
        <authorList>
            <person name="Nouioui I."/>
        </authorList>
    </citation>
    <scope>NUCLEOTIDE SEQUENCE [LARGE SCALE GENOMIC DNA]</scope>
    <source>
        <strain evidence="3">DSM 44938</strain>
    </source>
</reference>
<organism evidence="2 3">
    <name type="scientific">Streptomyces litchfieldiae</name>
    <dbReference type="NCBI Taxonomy" id="3075543"/>
    <lineage>
        <taxon>Bacteria</taxon>
        <taxon>Bacillati</taxon>
        <taxon>Actinomycetota</taxon>
        <taxon>Actinomycetes</taxon>
        <taxon>Kitasatosporales</taxon>
        <taxon>Streptomycetaceae</taxon>
        <taxon>Streptomyces</taxon>
    </lineage>
</organism>
<sequence length="221" mass="24323">MSTRALTYGPVQFPNRLGIEQFQFDRALRLGLVPGADLAGGRWSAGVFEAARQRREEILARVGDQPDLGAVRSAEVLQERLGRPVSSDAVSELGRAEALPIVGEYKGRPLYCGLAVDEFEDLAALERAERDGRLLTRDQAAVHLRIRPVDVDHLIRTGLLRPVERVRGRFRTWVSLYRAGDLTVLPGWLAEAGLDWEAVRATPPGQPSPLADLPSEADLLT</sequence>